<keyword evidence="2" id="KW-0697">Rotamase</keyword>
<dbReference type="RefSeq" id="WP_169735890.1">
    <property type="nucleotide sequence ID" value="NZ_CP133218.1"/>
</dbReference>
<keyword evidence="2" id="KW-0413">Isomerase</keyword>
<dbReference type="EMBL" id="CP133218">
    <property type="protein sequence ID" value="WML90888.1"/>
    <property type="molecule type" value="Genomic_DNA"/>
</dbReference>
<evidence type="ECO:0000256" key="3">
    <source>
        <dbReference type="SAM" id="SignalP"/>
    </source>
</evidence>
<feature type="domain" description="SurA N-terminal" evidence="4">
    <location>
        <begin position="26"/>
        <end position="140"/>
    </location>
</feature>
<dbReference type="PANTHER" id="PTHR47637:SF1">
    <property type="entry name" value="CHAPERONE SURA"/>
    <property type="match status" value="1"/>
</dbReference>
<keyword evidence="1 3" id="KW-0732">Signal</keyword>
<evidence type="ECO:0000259" key="4">
    <source>
        <dbReference type="Pfam" id="PF09312"/>
    </source>
</evidence>
<dbReference type="Pfam" id="PF09312">
    <property type="entry name" value="SurA_N"/>
    <property type="match status" value="1"/>
</dbReference>
<evidence type="ECO:0000313" key="5">
    <source>
        <dbReference type="EMBL" id="WML90888.1"/>
    </source>
</evidence>
<dbReference type="InterPro" id="IPR027304">
    <property type="entry name" value="Trigger_fact/SurA_dom_sf"/>
</dbReference>
<reference evidence="5 6" key="1">
    <citation type="submission" date="2023-08" db="EMBL/GenBank/DDBJ databases">
        <title>New molecular markers tilS and rpoB for phylogenetic and monitoring studies of the genus Thiothrix biodiversity.</title>
        <authorList>
            <person name="Ravin N.V."/>
            <person name="Smolyakov D."/>
            <person name="Markov N.D."/>
            <person name="Beletsky A.V."/>
            <person name="Mardanov A.V."/>
            <person name="Rudenko T.S."/>
            <person name="Grabovich M.Y."/>
        </authorList>
    </citation>
    <scope>NUCLEOTIDE SEQUENCE [LARGE SCALE GENOMIC DNA]</scope>
    <source>
        <strain evidence="5 6">MK1</strain>
    </source>
</reference>
<name>A0ABY9MQR0_9GAMM</name>
<feature type="signal peptide" evidence="3">
    <location>
        <begin position="1"/>
        <end position="19"/>
    </location>
</feature>
<gene>
    <name evidence="5" type="ORF">RCF98_00710</name>
</gene>
<accession>A0ABY9MQR0</accession>
<dbReference type="PANTHER" id="PTHR47637">
    <property type="entry name" value="CHAPERONE SURA"/>
    <property type="match status" value="1"/>
</dbReference>
<keyword evidence="6" id="KW-1185">Reference proteome</keyword>
<dbReference type="InterPro" id="IPR050280">
    <property type="entry name" value="OMP_Chaperone_SurA"/>
</dbReference>
<proteinExistence type="predicted"/>
<dbReference type="Gene3D" id="1.10.4030.10">
    <property type="entry name" value="Porin chaperone SurA, peptide-binding domain"/>
    <property type="match status" value="1"/>
</dbReference>
<dbReference type="Proteomes" id="UP001236657">
    <property type="component" value="Chromosome"/>
</dbReference>
<evidence type="ECO:0000313" key="6">
    <source>
        <dbReference type="Proteomes" id="UP001236657"/>
    </source>
</evidence>
<dbReference type="SUPFAM" id="SSF109998">
    <property type="entry name" value="Triger factor/SurA peptide-binding domain-like"/>
    <property type="match status" value="1"/>
</dbReference>
<organism evidence="5 6">
    <name type="scientific">Thiothrix lacustris</name>
    <dbReference type="NCBI Taxonomy" id="525917"/>
    <lineage>
        <taxon>Bacteria</taxon>
        <taxon>Pseudomonadati</taxon>
        <taxon>Pseudomonadota</taxon>
        <taxon>Gammaproteobacteria</taxon>
        <taxon>Thiotrichales</taxon>
        <taxon>Thiotrichaceae</taxon>
        <taxon>Thiothrix</taxon>
    </lineage>
</organism>
<dbReference type="InterPro" id="IPR015391">
    <property type="entry name" value="SurA_N"/>
</dbReference>
<protein>
    <submittedName>
        <fullName evidence="5">SurA N-terminal domain-containing protein</fullName>
    </submittedName>
</protein>
<sequence length="192" mass="21367">MNKSAFALVLTLLTQPVWADNGGTALDQIAAIVNSDVIMMSEAQKRANIMQSSSKSAANLAPGNLLKQAVDSLILENLQVQKAETAGIQIDDITLNKTIAGIAEQNKLNLADFQQALQEEGIDYTEFREQTRRKLMADALRKREIQSRIKTTDPKAANAQAEEYYQTWLQELRNDAYVEYRIPVPASNLTLQ</sequence>
<evidence type="ECO:0000256" key="1">
    <source>
        <dbReference type="ARBA" id="ARBA00022729"/>
    </source>
</evidence>
<evidence type="ECO:0000256" key="2">
    <source>
        <dbReference type="ARBA" id="ARBA00023110"/>
    </source>
</evidence>
<feature type="chain" id="PRO_5047116810" evidence="3">
    <location>
        <begin position="20"/>
        <end position="192"/>
    </location>
</feature>